<feature type="repeat" description="ANK" evidence="3">
    <location>
        <begin position="1217"/>
        <end position="1249"/>
    </location>
</feature>
<feature type="repeat" description="ANK" evidence="3">
    <location>
        <begin position="949"/>
        <end position="981"/>
    </location>
</feature>
<keyword evidence="1" id="KW-0677">Repeat</keyword>
<feature type="repeat" description="ANK" evidence="3">
    <location>
        <begin position="915"/>
        <end position="947"/>
    </location>
</feature>
<dbReference type="Proteomes" id="UP001195483">
    <property type="component" value="Unassembled WGS sequence"/>
</dbReference>
<keyword evidence="5" id="KW-1185">Reference proteome</keyword>
<dbReference type="InterPro" id="IPR002110">
    <property type="entry name" value="Ankyrin_rpt"/>
</dbReference>
<feature type="repeat" description="ANK" evidence="3">
    <location>
        <begin position="843"/>
        <end position="875"/>
    </location>
</feature>
<feature type="repeat" description="ANK" evidence="3">
    <location>
        <begin position="1049"/>
        <end position="1081"/>
    </location>
</feature>
<dbReference type="SMART" id="SM00248">
    <property type="entry name" value="ANK"/>
    <property type="match status" value="42"/>
</dbReference>
<proteinExistence type="predicted"/>
<feature type="repeat" description="ANK" evidence="3">
    <location>
        <begin position="1384"/>
        <end position="1416"/>
    </location>
</feature>
<accession>A0AAE0S159</accession>
<feature type="repeat" description="ANK" evidence="3">
    <location>
        <begin position="1418"/>
        <end position="1450"/>
    </location>
</feature>
<reference evidence="4" key="2">
    <citation type="journal article" date="2021" name="Genome Biol. Evol.">
        <title>Developing a high-quality reference genome for a parasitic bivalve with doubly uniparental inheritance (Bivalvia: Unionida).</title>
        <authorList>
            <person name="Smith C.H."/>
        </authorList>
    </citation>
    <scope>NUCLEOTIDE SEQUENCE</scope>
    <source>
        <strain evidence="4">CHS0354</strain>
        <tissue evidence="4">Mantle</tissue>
    </source>
</reference>
<dbReference type="InterPro" id="IPR050889">
    <property type="entry name" value="Dendritic_Spine_Reg/Scaffold"/>
</dbReference>
<dbReference type="Pfam" id="PF13637">
    <property type="entry name" value="Ank_4"/>
    <property type="match status" value="2"/>
</dbReference>
<feature type="repeat" description="ANK" evidence="3">
    <location>
        <begin position="675"/>
        <end position="707"/>
    </location>
</feature>
<dbReference type="Pfam" id="PF00023">
    <property type="entry name" value="Ank"/>
    <property type="match status" value="4"/>
</dbReference>
<feature type="repeat" description="ANK" evidence="3">
    <location>
        <begin position="776"/>
        <end position="808"/>
    </location>
</feature>
<feature type="repeat" description="ANK" evidence="3">
    <location>
        <begin position="876"/>
        <end position="908"/>
    </location>
</feature>
<dbReference type="Pfam" id="PF12796">
    <property type="entry name" value="Ank_2"/>
    <property type="match status" value="12"/>
</dbReference>
<feature type="repeat" description="ANK" evidence="3">
    <location>
        <begin position="1250"/>
        <end position="1282"/>
    </location>
</feature>
<feature type="repeat" description="ANK" evidence="3">
    <location>
        <begin position="1150"/>
        <end position="1182"/>
    </location>
</feature>
<feature type="repeat" description="ANK" evidence="3">
    <location>
        <begin position="1451"/>
        <end position="1483"/>
    </location>
</feature>
<feature type="repeat" description="ANK" evidence="3">
    <location>
        <begin position="1585"/>
        <end position="1617"/>
    </location>
</feature>
<protein>
    <recommendedName>
        <fullName evidence="6">Ankyrin repeat protein</fullName>
    </recommendedName>
</protein>
<feature type="repeat" description="ANK" evidence="3">
    <location>
        <begin position="642"/>
        <end position="674"/>
    </location>
</feature>
<evidence type="ECO:0000256" key="2">
    <source>
        <dbReference type="ARBA" id="ARBA00023043"/>
    </source>
</evidence>
<organism evidence="4 5">
    <name type="scientific">Potamilus streckersoni</name>
    <dbReference type="NCBI Taxonomy" id="2493646"/>
    <lineage>
        <taxon>Eukaryota</taxon>
        <taxon>Metazoa</taxon>
        <taxon>Spiralia</taxon>
        <taxon>Lophotrochozoa</taxon>
        <taxon>Mollusca</taxon>
        <taxon>Bivalvia</taxon>
        <taxon>Autobranchia</taxon>
        <taxon>Heteroconchia</taxon>
        <taxon>Palaeoheterodonta</taxon>
        <taxon>Unionida</taxon>
        <taxon>Unionoidea</taxon>
        <taxon>Unionidae</taxon>
        <taxon>Ambleminae</taxon>
        <taxon>Lampsilini</taxon>
        <taxon>Potamilus</taxon>
    </lineage>
</organism>
<feature type="repeat" description="ANK" evidence="3">
    <location>
        <begin position="742"/>
        <end position="774"/>
    </location>
</feature>
<sequence>MFNNNVVDISAEPHCLTKAEREQMLKKYVPQIVDRKENYATKDIVEMENVIGFAQNCKIAGSIPNIPVDLKEIFSNNMFLTEEMKDMSKKIPESYTFLVLLMLSGGSLSLQSKQKELNNKIKALSDDCGLKKLTISKMKDIGHSLCGTLLEYIEQRETFKFQHDCTETAVFVSFGMDYPDKILEHCSLKQLSKMCCVANERDRPDDEKFLSFKIKICFDHFRIMCDIFNEGLESGGRDSFKSIAEGIVWKSQRFVDHISDTMALGDNVLNFLSKTDPDGHSLLIHLVNAKSTLAVKGIIKNIFRCCLQDNDSAARQLLLATTNTCLTEDKTMFDEFVMLAAASTGNVSVMETLVLQGGNINATISTKQKNANDLSNDIKNYISHPRISWYHHDINLFHIACRYGLTDMVRYLMNNFPELVQRTSNLGRTAVHFLACAENLELMKALCDAQIDIKDAINQSPNHSRLDISARDNDGTNVLHIAARNDNLPLLKYLIENNPSLTLQNDKNGWTAIHYAAARGSAPVIEALIQAGLDLNARTSYGAHVLHIAAMHDNLSIVKYLIENDPSLPLQNDKNGWTAIQYAAAGGSAPVIEALIQAGLDLNTKTNDNNHVLHIVAHHDNLSIIKHLIENNPSLPLQNDKNGWTAIHYAAAGGSAPVIEALIQAGLDLNARTNDNKNVLHIAAHHDNLSIIKYLMENNPSLALQNDKNGWTAIHYAAARGSAPVIEALIQAGLDLNARTNDNKHVLHIAAHHDNLSIIKHLIENNPSLALQNDKNGWTAIHYAAAGGSAPVIESLIQAGLDLNARTSYGAHVLHIAAHHDNLSIIKHLMENNPSLALQNDKNGWTAIHYAAARGSAPVIEALIQAELDLNARTNDNKHVLHIAAHHDNLSIIKHLVENNPSLPLQNDKNGWTSYGAHVLHIAAHHDNLSIIKHLMENNPSLTLQNDKNGWTAIHYAAARGSAPVIEALIQAGLDLNARTNDNKHVLHIAAHHDNLSIIKHLIENYPSLPLQNDKNGWTAIHYAAAGGSAPVIEALIQAGLDLNARTNDNKHVLHIAAHHDNLSIIKHLIENNPSLSLQNDKNGWTAIHYAAAGGSAPVIEALIQAGLDLNARTSYGAHVLHIAAHHDNLWIVKYLIENNPSLTLQNDKNGWTAIHYAAAGGSAPVIEALIQAELDLNARTNDNKHVLHITAHHDNLSIIEHLIENNPSLPLQNDKNGWTAIHYAAARGSAPVIEALKQAGLDLNARTSYGAHVLHIAAHHDNLWIVKYLIENNPSLTLQNDKNGWTAIHYAAAGGSAPVIEALIQAGLDLNTRTNDDNHVMHVAAENDNLPIVKYLIVNNPSLPLQNDKKGWTAIHYAAMGGSAPVIESLIQAGLDLNARTNDDNHVLHIAVLSDNLPIVKYLIENNPSLPLQNDKKGWTAIHYAAMGGSAPVIEALIQAGLDLNARTNDDNHVLHIAVLSDNLPIVKYLIENNPSLTLQNDKNGWTAIHYAAAGGSAPAIEALIQAGLDLNARTNDDKHVLHIAAENDNLPIVKYLIENNPSLTLQKDMDGWTAIHYAAKGGSAPVIEALMQTGLDINSRTNEDAHVLHIAAENDNITIVKYLIENNPSLTLQNDKDRWTAIHYAAKGGCAPVMEALKQAGLDINSRTNVGAHVLHIAARNNNLMIVIYLIDINLPVMMQSDNDGRTAIHYAAEGGSVPVMETLIQAGLNINARTNNGANVLHIAAGNDNLPIIEYVIIMNPPMILEKDNDGWTALDYADQGDSSLVLETLIQAQVELMH</sequence>
<dbReference type="PROSITE" id="PS50297">
    <property type="entry name" value="ANK_REP_REGION"/>
    <property type="match status" value="18"/>
</dbReference>
<feature type="repeat" description="ANK" evidence="3">
    <location>
        <begin position="1083"/>
        <end position="1115"/>
    </location>
</feature>
<evidence type="ECO:0000256" key="1">
    <source>
        <dbReference type="ARBA" id="ARBA00022737"/>
    </source>
</evidence>
<dbReference type="InterPro" id="IPR036770">
    <property type="entry name" value="Ankyrin_rpt-contain_sf"/>
</dbReference>
<feature type="repeat" description="ANK" evidence="3">
    <location>
        <begin position="809"/>
        <end position="841"/>
    </location>
</feature>
<feature type="repeat" description="ANK" evidence="3">
    <location>
        <begin position="1016"/>
        <end position="1048"/>
    </location>
</feature>
<dbReference type="PROSITE" id="PS50088">
    <property type="entry name" value="ANK_REPEAT"/>
    <property type="match status" value="32"/>
</dbReference>
<feature type="repeat" description="ANK" evidence="3">
    <location>
        <begin position="1116"/>
        <end position="1148"/>
    </location>
</feature>
<comment type="caution">
    <text evidence="4">The sequence shown here is derived from an EMBL/GenBank/DDBJ whole genome shotgun (WGS) entry which is preliminary data.</text>
</comment>
<dbReference type="EMBL" id="JAEAOA010002335">
    <property type="protein sequence ID" value="KAK3583377.1"/>
    <property type="molecule type" value="Genomic_DNA"/>
</dbReference>
<name>A0AAE0S159_9BIVA</name>
<dbReference type="SUPFAM" id="SSF48403">
    <property type="entry name" value="Ankyrin repeat"/>
    <property type="match status" value="5"/>
</dbReference>
<feature type="repeat" description="ANK" evidence="3">
    <location>
        <begin position="1351"/>
        <end position="1383"/>
    </location>
</feature>
<feature type="repeat" description="ANK" evidence="3">
    <location>
        <begin position="508"/>
        <end position="540"/>
    </location>
</feature>
<evidence type="ECO:0000313" key="4">
    <source>
        <dbReference type="EMBL" id="KAK3583377.1"/>
    </source>
</evidence>
<feature type="repeat" description="ANK" evidence="3">
    <location>
        <begin position="575"/>
        <end position="607"/>
    </location>
</feature>
<feature type="repeat" description="ANK" evidence="3">
    <location>
        <begin position="1552"/>
        <end position="1584"/>
    </location>
</feature>
<evidence type="ECO:0008006" key="6">
    <source>
        <dbReference type="Google" id="ProtNLM"/>
    </source>
</evidence>
<feature type="repeat" description="ANK" evidence="3">
    <location>
        <begin position="1619"/>
        <end position="1651"/>
    </location>
</feature>
<feature type="repeat" description="ANK" evidence="3">
    <location>
        <begin position="474"/>
        <end position="506"/>
    </location>
</feature>
<feature type="repeat" description="ANK" evidence="3">
    <location>
        <begin position="1284"/>
        <end position="1316"/>
    </location>
</feature>
<feature type="repeat" description="ANK" evidence="3">
    <location>
        <begin position="1686"/>
        <end position="1718"/>
    </location>
</feature>
<reference evidence="4" key="3">
    <citation type="submission" date="2023-05" db="EMBL/GenBank/DDBJ databases">
        <authorList>
            <person name="Smith C.H."/>
        </authorList>
    </citation>
    <scope>NUCLEOTIDE SEQUENCE</scope>
    <source>
        <strain evidence="4">CHS0354</strain>
        <tissue evidence="4">Mantle</tissue>
    </source>
</reference>
<keyword evidence="2 3" id="KW-0040">ANK repeat</keyword>
<dbReference type="PANTHER" id="PTHR24166:SF48">
    <property type="entry name" value="PROTEIN VAPYRIN"/>
    <property type="match status" value="1"/>
</dbReference>
<gene>
    <name evidence="4" type="ORF">CHS0354_040339</name>
</gene>
<feature type="repeat" description="ANK" evidence="3">
    <location>
        <begin position="1485"/>
        <end position="1517"/>
    </location>
</feature>
<feature type="repeat" description="ANK" evidence="3">
    <location>
        <begin position="1518"/>
        <end position="1550"/>
    </location>
</feature>
<feature type="repeat" description="ANK" evidence="3">
    <location>
        <begin position="541"/>
        <end position="573"/>
    </location>
</feature>
<evidence type="ECO:0000313" key="5">
    <source>
        <dbReference type="Proteomes" id="UP001195483"/>
    </source>
</evidence>
<dbReference type="PANTHER" id="PTHR24166">
    <property type="entry name" value="ROLLING PEBBLES, ISOFORM B"/>
    <property type="match status" value="1"/>
</dbReference>
<reference evidence="4" key="1">
    <citation type="journal article" date="2021" name="Genome Biol. Evol.">
        <title>A High-Quality Reference Genome for a Parasitic Bivalve with Doubly Uniparental Inheritance (Bivalvia: Unionida).</title>
        <authorList>
            <person name="Smith C.H."/>
        </authorList>
    </citation>
    <scope>NUCLEOTIDE SEQUENCE</scope>
    <source>
        <strain evidence="4">CHS0354</strain>
    </source>
</reference>
<dbReference type="Gene3D" id="1.25.40.20">
    <property type="entry name" value="Ankyrin repeat-containing domain"/>
    <property type="match status" value="14"/>
</dbReference>
<evidence type="ECO:0000256" key="3">
    <source>
        <dbReference type="PROSITE-ProRule" id="PRU00023"/>
    </source>
</evidence>
<feature type="repeat" description="ANK" evidence="3">
    <location>
        <begin position="709"/>
        <end position="741"/>
    </location>
</feature>